<comment type="caution">
    <text evidence="3">The sequence shown here is derived from an EMBL/GenBank/DDBJ whole genome shotgun (WGS) entry which is preliminary data.</text>
</comment>
<name>A0A1F2PBT4_9FIRM</name>
<dbReference type="SMART" id="SM00728">
    <property type="entry name" value="ChW"/>
    <property type="match status" value="3"/>
</dbReference>
<accession>A0A1F2PBT4</accession>
<evidence type="ECO:0000313" key="3">
    <source>
        <dbReference type="EMBL" id="OFV68880.1"/>
    </source>
</evidence>
<dbReference type="OrthoDB" id="174569at2"/>
<dbReference type="AlphaFoldDB" id="A0A1F2PBT4"/>
<gene>
    <name evidence="3" type="ORF">ACWI_36430</name>
</gene>
<reference evidence="3 4" key="1">
    <citation type="submission" date="2015-09" db="EMBL/GenBank/DDBJ databases">
        <title>Genome sequence of Acetobacterium wieringae DSM 1911.</title>
        <authorList>
            <person name="Poehlein A."/>
            <person name="Bengelsdorf F.R."/>
            <person name="Schiel-Bengelsdorf B."/>
            <person name="Duerre P."/>
            <person name="Daniel R."/>
        </authorList>
    </citation>
    <scope>NUCLEOTIDE SEQUENCE [LARGE SCALE GENOMIC DNA]</scope>
    <source>
        <strain evidence="3 4">DSM 1911</strain>
    </source>
</reference>
<organism evidence="3 4">
    <name type="scientific">Acetobacterium wieringae</name>
    <dbReference type="NCBI Taxonomy" id="52694"/>
    <lineage>
        <taxon>Bacteria</taxon>
        <taxon>Bacillati</taxon>
        <taxon>Bacillota</taxon>
        <taxon>Clostridia</taxon>
        <taxon>Eubacteriales</taxon>
        <taxon>Eubacteriaceae</taxon>
        <taxon>Acetobacterium</taxon>
    </lineage>
</organism>
<sequence>MKKITVSILTTLLMLSMVFSSSVFAAEKEQSAWDSFLGLFSAKTAATSDVGVEYRGHIQNVGNYPLDGSWIQGPTELGTEGKGLRLEGFWIQLDGDVPADAHIEYQVHVQNVGWMDPVQDGEFAGTEGRSLQIEAIKISLVDDEGVQLEDYSVVYSGHVQNIGDVGPFTNGEQLGTVGSFLRLEAIEVEIVQNPADLTEYNAALAAVTQADYTAASWTTYQAVVNANKMTEDNLQSEVDAATANITAAQANLVAIPKVVSVAVPNAKQLVVTFNKAMDKTTLLANTTTSQTTDDYVLSVDGSGKTVIGIAYLDAQIAVNRPSITGAAGGATGALSADGKTLTITLPGAEFFKDRYTVTVGTPIKDTTGLALPAVYTANINVTDTARPTLVGVTYTNFQIAKVSFSEPLAAAGTVTYALPDGTAITTPVASVDADGKIQIDLTGIAATDVNKNITATIIGATDYAGNVISPNPITVTVIKNTQDTTKPTVSSVTVTSNTTFDIKFSEALISDPTIAPITASAVTVVKDINDATVYHATVAAAKTGLQTVSVTAFSDLSNNAGDVPANKVVNFSADTAAPTITSSKVEKIDGIEYLVLTYNKNVTANAGVTINGSYVDNYVTTPMPALTTGAANTAFALYKPVDGKSMSVQLELTTLTKAAEYTVTLPAALVTDLFGNNNAEVTNFKFTRTSNASTSAPKLDTTYGTNGVLVVDNNTIRVQFDRPVAGASALTLSNYALEGTVLESVTLQSNTTNGLVELKIAKDSNTLTGSRTLTVSGVTSQTGDVMATATVAVALNENVRPTVKTAQVTTTSVITLTTSEDINPATIAAGDFEVYVGGNKVTTAVTAAAGGTAKQITLTLAVPLTATDLSAGVVIKPATGITTADTVGNVLNLTQITVTQ</sequence>
<protein>
    <submittedName>
        <fullName evidence="3">Clostridial hydrophobic W</fullName>
    </submittedName>
</protein>
<dbReference type="Proteomes" id="UP000176244">
    <property type="component" value="Unassembled WGS sequence"/>
</dbReference>
<feature type="signal peptide" evidence="2">
    <location>
        <begin position="1"/>
        <end position="25"/>
    </location>
</feature>
<proteinExistence type="predicted"/>
<dbReference type="RefSeq" id="WP_070372870.1">
    <property type="nucleotide sequence ID" value="NZ_CP097897.1"/>
</dbReference>
<evidence type="ECO:0000256" key="1">
    <source>
        <dbReference type="ARBA" id="ARBA00022729"/>
    </source>
</evidence>
<dbReference type="InterPro" id="IPR014755">
    <property type="entry name" value="Cu-Rt/internalin_Ig-like"/>
</dbReference>
<dbReference type="STRING" id="52694.ACWI_36430"/>
<keyword evidence="1 2" id="KW-0732">Signal</keyword>
<dbReference type="Pfam" id="PF07538">
    <property type="entry name" value="ChW"/>
    <property type="match status" value="3"/>
</dbReference>
<dbReference type="InterPro" id="IPR006637">
    <property type="entry name" value="ChW"/>
</dbReference>
<feature type="chain" id="PRO_5009478209" evidence="2">
    <location>
        <begin position="26"/>
        <end position="900"/>
    </location>
</feature>
<evidence type="ECO:0000256" key="2">
    <source>
        <dbReference type="SAM" id="SignalP"/>
    </source>
</evidence>
<dbReference type="EMBL" id="LKEU01000055">
    <property type="protein sequence ID" value="OFV68880.1"/>
    <property type="molecule type" value="Genomic_DNA"/>
</dbReference>
<dbReference type="Gene3D" id="1.20.1270.90">
    <property type="entry name" value="AF1782-like"/>
    <property type="match status" value="1"/>
</dbReference>
<dbReference type="Gene3D" id="2.60.40.1220">
    <property type="match status" value="3"/>
</dbReference>
<evidence type="ECO:0000313" key="4">
    <source>
        <dbReference type="Proteomes" id="UP000176244"/>
    </source>
</evidence>